<organism evidence="1 2">
    <name type="scientific">Marvinbryantia formatexigens DSM 14469</name>
    <dbReference type="NCBI Taxonomy" id="478749"/>
    <lineage>
        <taxon>Bacteria</taxon>
        <taxon>Bacillati</taxon>
        <taxon>Bacillota</taxon>
        <taxon>Clostridia</taxon>
        <taxon>Lachnospirales</taxon>
        <taxon>Lachnospiraceae</taxon>
        <taxon>Marvinbryantia</taxon>
    </lineage>
</organism>
<proteinExistence type="predicted"/>
<dbReference type="AlphaFoldDB" id="C6LI40"/>
<sequence length="277" mass="30301">MGAEKGKDGVQMLYLSAGSEGADGELCPASARAERLHLLILADLKPLTIKRAEDICRTAVVDKILLPENKNRTALPDVLQKAELCEVDGRYEECFAGFTVKVFAAGPEEARVLLLYFGSRGVQPQTEECMMNVKRCLPELPCHLTVDAANLNCEMRCLLCRDYTQCRKHNRGDETYFVDGHLLLAASEGSDALPELKEYLAEEWKHIRFIGLPRNIDDAQPGELSGIGTPGHQRYYIGCADTAAAVVKAVECEEPSGTFISVSAKAGLCVSGCYAKR</sequence>
<gene>
    <name evidence="1" type="ORF">BRYFOR_08311</name>
</gene>
<accession>C6LI40</accession>
<comment type="caution">
    <text evidence="1">The sequence shown here is derived from an EMBL/GenBank/DDBJ whole genome shotgun (WGS) entry which is preliminary data.</text>
</comment>
<dbReference type="Proteomes" id="UP000005561">
    <property type="component" value="Unassembled WGS sequence"/>
</dbReference>
<dbReference type="EMBL" id="ACCL02000016">
    <property type="protein sequence ID" value="EET59695.1"/>
    <property type="molecule type" value="Genomic_DNA"/>
</dbReference>
<name>C6LI40_9FIRM</name>
<reference evidence="1" key="1">
    <citation type="submission" date="2009-07" db="EMBL/GenBank/DDBJ databases">
        <authorList>
            <person name="Weinstock G."/>
            <person name="Sodergren E."/>
            <person name="Clifton S."/>
            <person name="Fulton L."/>
            <person name="Fulton B."/>
            <person name="Courtney L."/>
            <person name="Fronick C."/>
            <person name="Harrison M."/>
            <person name="Strong C."/>
            <person name="Farmer C."/>
            <person name="Delahaunty K."/>
            <person name="Markovic C."/>
            <person name="Hall O."/>
            <person name="Minx P."/>
            <person name="Tomlinson C."/>
            <person name="Mitreva M."/>
            <person name="Nelson J."/>
            <person name="Hou S."/>
            <person name="Wollam A."/>
            <person name="Pepin K.H."/>
            <person name="Johnson M."/>
            <person name="Bhonagiri V."/>
            <person name="Nash W.E."/>
            <person name="Warren W."/>
            <person name="Chinwalla A."/>
            <person name="Mardis E.R."/>
            <person name="Wilson R.K."/>
        </authorList>
    </citation>
    <scope>NUCLEOTIDE SEQUENCE [LARGE SCALE GENOMIC DNA]</scope>
    <source>
        <strain evidence="1">DSM 14469</strain>
    </source>
</reference>
<dbReference type="STRING" id="168384.SAMN05660368_02606"/>
<keyword evidence="2" id="KW-1185">Reference proteome</keyword>
<protein>
    <submittedName>
        <fullName evidence="1">Uncharacterized protein</fullName>
    </submittedName>
</protein>
<evidence type="ECO:0000313" key="2">
    <source>
        <dbReference type="Proteomes" id="UP000005561"/>
    </source>
</evidence>
<evidence type="ECO:0000313" key="1">
    <source>
        <dbReference type="EMBL" id="EET59695.1"/>
    </source>
</evidence>